<protein>
    <submittedName>
        <fullName evidence="2">Uncharacterized protein</fullName>
    </submittedName>
</protein>
<feature type="region of interest" description="Disordered" evidence="1">
    <location>
        <begin position="125"/>
        <end position="144"/>
    </location>
</feature>
<dbReference type="EMBL" id="UINC01004638">
    <property type="protein sequence ID" value="SVA15807.1"/>
    <property type="molecule type" value="Genomic_DNA"/>
</dbReference>
<name>A0A381TM00_9ZZZZ</name>
<sequence length="144" mass="15416">MKLFYQTKTQNAQVILRDGFRDAILEVTDDGLPLVEGVRLFDDPLGWPLGIALDGNAMLAIEIPEDAIGEHELAFVSDDEIPMEIREFAVPASLVNSYGRPVVEDVDLNPRGLLEGIDLSGIGDDPDSGGFAGPMGGMSPFGSN</sequence>
<evidence type="ECO:0000256" key="1">
    <source>
        <dbReference type="SAM" id="MobiDB-lite"/>
    </source>
</evidence>
<organism evidence="2">
    <name type="scientific">marine metagenome</name>
    <dbReference type="NCBI Taxonomy" id="408172"/>
    <lineage>
        <taxon>unclassified sequences</taxon>
        <taxon>metagenomes</taxon>
        <taxon>ecological metagenomes</taxon>
    </lineage>
</organism>
<evidence type="ECO:0000313" key="2">
    <source>
        <dbReference type="EMBL" id="SVA15807.1"/>
    </source>
</evidence>
<accession>A0A381TM00</accession>
<proteinExistence type="predicted"/>
<dbReference type="AlphaFoldDB" id="A0A381TM00"/>
<reference evidence="2" key="1">
    <citation type="submission" date="2018-05" db="EMBL/GenBank/DDBJ databases">
        <authorList>
            <person name="Lanie J.A."/>
            <person name="Ng W.-L."/>
            <person name="Kazmierczak K.M."/>
            <person name="Andrzejewski T.M."/>
            <person name="Davidsen T.M."/>
            <person name="Wayne K.J."/>
            <person name="Tettelin H."/>
            <person name="Glass J.I."/>
            <person name="Rusch D."/>
            <person name="Podicherti R."/>
            <person name="Tsui H.-C.T."/>
            <person name="Winkler M.E."/>
        </authorList>
    </citation>
    <scope>NUCLEOTIDE SEQUENCE</scope>
</reference>
<gene>
    <name evidence="2" type="ORF">METZ01_LOCUS68661</name>
</gene>